<dbReference type="STRING" id="1408157.A0A1J7IPB6"/>
<sequence>MASSTTTKPPVYVTMSALDAGHLTLPENLFVTDADPTKRATVPSLSFLIQHPSPPSSRPGNSTTTTTNLLFDLGIKRDLTSYAPAQAAHIAQRHPIIVDPDCAASLRNGTTENPQAADSAPLLDPSTEINLILLSHVHWDHVGTPSDFPSATFLVGSGTLSLLRHGAGPLYPADTFNSDEIPASRTVEFPPVSRPDGVYASSEPRHTPSPASARENLPPAAGGWGWQSLAGFPNALDLFGDGSVWVADAPGHLYGHVNLLCRTGPGRWVYLGGDCCHDPRILRGEKGFALYDDGKGGKRSVHVHTGVAKDTLDRIGEFVKMRGLEKGEEGDGEVQVEVVVAHDAEWREGNRHRFWPGRM</sequence>
<evidence type="ECO:0000256" key="3">
    <source>
        <dbReference type="ARBA" id="ARBA00022723"/>
    </source>
</evidence>
<proteinExistence type="inferred from homology"/>
<organism evidence="7 8">
    <name type="scientific">Coniochaeta ligniaria NRRL 30616</name>
    <dbReference type="NCBI Taxonomy" id="1408157"/>
    <lineage>
        <taxon>Eukaryota</taxon>
        <taxon>Fungi</taxon>
        <taxon>Dikarya</taxon>
        <taxon>Ascomycota</taxon>
        <taxon>Pezizomycotina</taxon>
        <taxon>Sordariomycetes</taxon>
        <taxon>Sordariomycetidae</taxon>
        <taxon>Coniochaetales</taxon>
        <taxon>Coniochaetaceae</taxon>
        <taxon>Coniochaeta</taxon>
    </lineage>
</organism>
<evidence type="ECO:0000256" key="5">
    <source>
        <dbReference type="ARBA" id="ARBA00022833"/>
    </source>
</evidence>
<dbReference type="PANTHER" id="PTHR42978:SF2">
    <property type="entry name" value="102 KBASES UNSTABLE REGION: FROM 1 TO 119443"/>
    <property type="match status" value="1"/>
</dbReference>
<evidence type="ECO:0000256" key="2">
    <source>
        <dbReference type="ARBA" id="ARBA00007749"/>
    </source>
</evidence>
<feature type="region of interest" description="Disordered" evidence="6">
    <location>
        <begin position="186"/>
        <end position="218"/>
    </location>
</feature>
<dbReference type="GO" id="GO:0046872">
    <property type="term" value="F:metal ion binding"/>
    <property type="evidence" value="ECO:0007669"/>
    <property type="project" value="UniProtKB-KW"/>
</dbReference>
<keyword evidence="5" id="KW-0862">Zinc</keyword>
<reference evidence="7 8" key="1">
    <citation type="submission" date="2016-10" db="EMBL/GenBank/DDBJ databases">
        <title>Draft genome sequence of Coniochaeta ligniaria NRRL30616, a lignocellulolytic fungus for bioabatement of inhibitors in plant biomass hydrolysates.</title>
        <authorList>
            <consortium name="DOE Joint Genome Institute"/>
            <person name="Jimenez D.J."/>
            <person name="Hector R.E."/>
            <person name="Riley R."/>
            <person name="Sun H."/>
            <person name="Grigoriev I.V."/>
            <person name="Van Elsas J.D."/>
            <person name="Nichols N.N."/>
        </authorList>
    </citation>
    <scope>NUCLEOTIDE SEQUENCE [LARGE SCALE GENOMIC DNA]</scope>
    <source>
        <strain evidence="7 8">NRRL 30616</strain>
    </source>
</reference>
<dbReference type="SUPFAM" id="SSF56281">
    <property type="entry name" value="Metallo-hydrolase/oxidoreductase"/>
    <property type="match status" value="1"/>
</dbReference>
<dbReference type="InterPro" id="IPR036866">
    <property type="entry name" value="RibonucZ/Hydroxyglut_hydro"/>
</dbReference>
<evidence type="ECO:0000256" key="6">
    <source>
        <dbReference type="SAM" id="MobiDB-lite"/>
    </source>
</evidence>
<keyword evidence="8" id="KW-1185">Reference proteome</keyword>
<comment type="similarity">
    <text evidence="2">Belongs to the metallo-beta-lactamase superfamily.</text>
</comment>
<comment type="cofactor">
    <cofactor evidence="1">
        <name>Zn(2+)</name>
        <dbReference type="ChEBI" id="CHEBI:29105"/>
    </cofactor>
</comment>
<dbReference type="Proteomes" id="UP000182658">
    <property type="component" value="Unassembled WGS sequence"/>
</dbReference>
<dbReference type="InterPro" id="IPR051013">
    <property type="entry name" value="MBL_superfamily_lactonases"/>
</dbReference>
<evidence type="ECO:0000256" key="1">
    <source>
        <dbReference type="ARBA" id="ARBA00001947"/>
    </source>
</evidence>
<dbReference type="AlphaFoldDB" id="A0A1J7IPB6"/>
<evidence type="ECO:0008006" key="9">
    <source>
        <dbReference type="Google" id="ProtNLM"/>
    </source>
</evidence>
<name>A0A1J7IPB6_9PEZI</name>
<dbReference type="InParanoid" id="A0A1J7IPB6"/>
<gene>
    <name evidence="7" type="ORF">CONLIGDRAFT_715454</name>
</gene>
<evidence type="ECO:0000313" key="8">
    <source>
        <dbReference type="Proteomes" id="UP000182658"/>
    </source>
</evidence>
<keyword evidence="3" id="KW-0479">Metal-binding</keyword>
<dbReference type="Gene3D" id="3.60.15.10">
    <property type="entry name" value="Ribonuclease Z/Hydroxyacylglutathione hydrolase-like"/>
    <property type="match status" value="2"/>
</dbReference>
<dbReference type="CDD" id="cd07730">
    <property type="entry name" value="metallo-hydrolase-like_MBL-fold"/>
    <property type="match status" value="1"/>
</dbReference>
<accession>A0A1J7IPB6</accession>
<evidence type="ECO:0000313" key="7">
    <source>
        <dbReference type="EMBL" id="OIW29035.1"/>
    </source>
</evidence>
<dbReference type="EMBL" id="KV875098">
    <property type="protein sequence ID" value="OIW29035.1"/>
    <property type="molecule type" value="Genomic_DNA"/>
</dbReference>
<dbReference type="GO" id="GO:0016787">
    <property type="term" value="F:hydrolase activity"/>
    <property type="evidence" value="ECO:0007669"/>
    <property type="project" value="UniProtKB-KW"/>
</dbReference>
<evidence type="ECO:0000256" key="4">
    <source>
        <dbReference type="ARBA" id="ARBA00022801"/>
    </source>
</evidence>
<dbReference type="PANTHER" id="PTHR42978">
    <property type="entry name" value="QUORUM-QUENCHING LACTONASE YTNP-RELATED-RELATED"/>
    <property type="match status" value="1"/>
</dbReference>
<dbReference type="OrthoDB" id="21615at2759"/>
<protein>
    <recommendedName>
        <fullName evidence="9">Metallo-beta-lactamase domain-containing protein</fullName>
    </recommendedName>
</protein>
<keyword evidence="4" id="KW-0378">Hydrolase</keyword>